<sequence>MVMTHLVLARSQRTSPNIRHLN</sequence>
<accession>I3T092</accession>
<evidence type="ECO:0000256" key="1">
    <source>
        <dbReference type="SAM" id="MobiDB-lite"/>
    </source>
</evidence>
<evidence type="ECO:0000313" key="2">
    <source>
        <dbReference type="EMBL" id="AFK45934.1"/>
    </source>
</evidence>
<feature type="region of interest" description="Disordered" evidence="1">
    <location>
        <begin position="1"/>
        <end position="22"/>
    </location>
</feature>
<organism evidence="2">
    <name type="scientific">Lotus japonicus</name>
    <name type="common">Lotus corniculatus var. japonicus</name>
    <dbReference type="NCBI Taxonomy" id="34305"/>
    <lineage>
        <taxon>Eukaryota</taxon>
        <taxon>Viridiplantae</taxon>
        <taxon>Streptophyta</taxon>
        <taxon>Embryophyta</taxon>
        <taxon>Tracheophyta</taxon>
        <taxon>Spermatophyta</taxon>
        <taxon>Magnoliopsida</taxon>
        <taxon>eudicotyledons</taxon>
        <taxon>Gunneridae</taxon>
        <taxon>Pentapetalae</taxon>
        <taxon>rosids</taxon>
        <taxon>fabids</taxon>
        <taxon>Fabales</taxon>
        <taxon>Fabaceae</taxon>
        <taxon>Papilionoideae</taxon>
        <taxon>50 kb inversion clade</taxon>
        <taxon>NPAAA clade</taxon>
        <taxon>Hologalegina</taxon>
        <taxon>robinioid clade</taxon>
        <taxon>Loteae</taxon>
        <taxon>Lotus</taxon>
    </lineage>
</organism>
<feature type="compositionally biased region" description="Polar residues" evidence="1">
    <location>
        <begin position="11"/>
        <end position="22"/>
    </location>
</feature>
<protein>
    <submittedName>
        <fullName evidence="2">Uncharacterized protein</fullName>
    </submittedName>
</protein>
<reference evidence="2" key="1">
    <citation type="submission" date="2012-05" db="EMBL/GenBank/DDBJ databases">
        <authorList>
            <person name="Krishnakumar V."/>
            <person name="Cheung F."/>
            <person name="Xiao Y."/>
            <person name="Chan A."/>
            <person name="Moskal W.A."/>
            <person name="Town C.D."/>
        </authorList>
    </citation>
    <scope>NUCLEOTIDE SEQUENCE</scope>
</reference>
<dbReference type="AlphaFoldDB" id="I3T092"/>
<name>I3T092_LOTJA</name>
<proteinExistence type="evidence at transcript level"/>
<dbReference type="EMBL" id="BT146140">
    <property type="protein sequence ID" value="AFK45934.1"/>
    <property type="molecule type" value="mRNA"/>
</dbReference>